<dbReference type="AlphaFoldDB" id="A0A8S3UH49"/>
<evidence type="ECO:0000313" key="1">
    <source>
        <dbReference type="EMBL" id="CAG2245389.1"/>
    </source>
</evidence>
<accession>A0A8S3UH49</accession>
<protein>
    <submittedName>
        <fullName evidence="1">Uncharacterized protein</fullName>
    </submittedName>
</protein>
<reference evidence="1" key="1">
    <citation type="submission" date="2021-03" db="EMBL/GenBank/DDBJ databases">
        <authorList>
            <person name="Bekaert M."/>
        </authorList>
    </citation>
    <scope>NUCLEOTIDE SEQUENCE</scope>
</reference>
<proteinExistence type="predicted"/>
<organism evidence="1 2">
    <name type="scientific">Mytilus edulis</name>
    <name type="common">Blue mussel</name>
    <dbReference type="NCBI Taxonomy" id="6550"/>
    <lineage>
        <taxon>Eukaryota</taxon>
        <taxon>Metazoa</taxon>
        <taxon>Spiralia</taxon>
        <taxon>Lophotrochozoa</taxon>
        <taxon>Mollusca</taxon>
        <taxon>Bivalvia</taxon>
        <taxon>Autobranchia</taxon>
        <taxon>Pteriomorphia</taxon>
        <taxon>Mytilida</taxon>
        <taxon>Mytiloidea</taxon>
        <taxon>Mytilidae</taxon>
        <taxon>Mytilinae</taxon>
        <taxon>Mytilus</taxon>
    </lineage>
</organism>
<name>A0A8S3UH49_MYTED</name>
<comment type="caution">
    <text evidence="1">The sequence shown here is derived from an EMBL/GenBank/DDBJ whole genome shotgun (WGS) entry which is preliminary data.</text>
</comment>
<dbReference type="OrthoDB" id="6132221at2759"/>
<dbReference type="Proteomes" id="UP000683360">
    <property type="component" value="Unassembled WGS sequence"/>
</dbReference>
<evidence type="ECO:0000313" key="2">
    <source>
        <dbReference type="Proteomes" id="UP000683360"/>
    </source>
</evidence>
<keyword evidence="2" id="KW-1185">Reference proteome</keyword>
<dbReference type="EMBL" id="CAJPWZ010002769">
    <property type="protein sequence ID" value="CAG2245389.1"/>
    <property type="molecule type" value="Genomic_DNA"/>
</dbReference>
<gene>
    <name evidence="1" type="ORF">MEDL_57408</name>
</gene>
<sequence>MMRDFEVQKKTLSTSGTKTGVGIRFGGDLRHIFLSKRGKDIKDELQDKLKVKIGGLKDYKIHENMDVNVISTNGSDAITSDLVKMLFFSPTKISLVHPNPWTSCTLNRPIHRGEIITFNCQPIARGRRKPKLFYLKILISESKPDLTTFDITEYSGVYLTKLWENDECQGYIQLSLSYSGHLILINSKGDCCTANIKKKNVCVVFTLFKVKVRFLT</sequence>